<keyword evidence="6" id="KW-1185">Reference proteome</keyword>
<dbReference type="NCBIfam" id="TIGR00756">
    <property type="entry name" value="PPR"/>
    <property type="match status" value="3"/>
</dbReference>
<dbReference type="Gene3D" id="1.25.40.10">
    <property type="entry name" value="Tetratricopeptide repeat domain"/>
    <property type="match status" value="1"/>
</dbReference>
<organism evidence="5 6">
    <name type="scientific">Spirodela intermedia</name>
    <name type="common">Intermediate duckweed</name>
    <dbReference type="NCBI Taxonomy" id="51605"/>
    <lineage>
        <taxon>Eukaryota</taxon>
        <taxon>Viridiplantae</taxon>
        <taxon>Streptophyta</taxon>
        <taxon>Embryophyta</taxon>
        <taxon>Tracheophyta</taxon>
        <taxon>Spermatophyta</taxon>
        <taxon>Magnoliopsida</taxon>
        <taxon>Liliopsida</taxon>
        <taxon>Araceae</taxon>
        <taxon>Lemnoideae</taxon>
        <taxon>Spirodela</taxon>
    </lineage>
</organism>
<feature type="repeat" description="PPR" evidence="3">
    <location>
        <begin position="303"/>
        <end position="337"/>
    </location>
</feature>
<protein>
    <submittedName>
        <fullName evidence="5">Uncharacterized protein</fullName>
    </submittedName>
</protein>
<evidence type="ECO:0000256" key="2">
    <source>
        <dbReference type="ARBA" id="ARBA00022737"/>
    </source>
</evidence>
<feature type="compositionally biased region" description="Basic and acidic residues" evidence="4">
    <location>
        <begin position="81"/>
        <end position="99"/>
    </location>
</feature>
<feature type="region of interest" description="Disordered" evidence="4">
    <location>
        <begin position="194"/>
        <end position="218"/>
    </location>
</feature>
<gene>
    <name evidence="5" type="ORF">SI8410_16020153</name>
</gene>
<proteinExistence type="inferred from homology"/>
<dbReference type="PROSITE" id="PS51375">
    <property type="entry name" value="PPR"/>
    <property type="match status" value="3"/>
</dbReference>
<sequence length="405" mass="44774">MKTKLVAELLVFSGLRKSSCQISEVSRIRSDCAAALYSQSLPSSQSRSYGFAPRRPKRGDPVDDRSEDQFLRSLNFGSRNAGDDRKETDGRERSEKLFPVDDADENSRSSGKVPLSSQNEEREAASSRLGGEFFSGRFGASRQSSSLFPAGEIQGKDEAGGLLENLADGKKHRLSGDRPESFLLQKLKLGMKKNEDKAQAEASIQIPNGDPPLSESAAPDADDIFRKMKETGLIPSAVAMLDGLCKDGLIQEAMKLFGEMRERGTIPEIVIYTAVVEGFCKAERFDDAKRVFRKMQNHGISPNAFSYKILIEGLLRGKRLEDSVDFCQEMLDAGHSLTVATFTDVIDEICKVKGVEEAGEVVKRLRERGLAVDDRAVREHLDKKGPSTPQIWEAIFGKKPSQRTF</sequence>
<keyword evidence="2" id="KW-0677">Repeat</keyword>
<evidence type="ECO:0000256" key="3">
    <source>
        <dbReference type="PROSITE-ProRule" id="PRU00708"/>
    </source>
</evidence>
<evidence type="ECO:0000256" key="1">
    <source>
        <dbReference type="ARBA" id="ARBA00007626"/>
    </source>
</evidence>
<name>A0A7I8LJN1_SPIIN</name>
<comment type="similarity">
    <text evidence="1">Belongs to the PPR family. P subfamily.</text>
</comment>
<evidence type="ECO:0000313" key="6">
    <source>
        <dbReference type="Proteomes" id="UP000663760"/>
    </source>
</evidence>
<evidence type="ECO:0000313" key="5">
    <source>
        <dbReference type="EMBL" id="CAA7409475.1"/>
    </source>
</evidence>
<dbReference type="Pfam" id="PF01535">
    <property type="entry name" value="PPR"/>
    <property type="match status" value="1"/>
</dbReference>
<dbReference type="Proteomes" id="UP000663760">
    <property type="component" value="Chromosome 16"/>
</dbReference>
<feature type="repeat" description="PPR" evidence="3">
    <location>
        <begin position="233"/>
        <end position="267"/>
    </location>
</feature>
<evidence type="ECO:0000256" key="4">
    <source>
        <dbReference type="SAM" id="MobiDB-lite"/>
    </source>
</evidence>
<accession>A0A7I8LJN1</accession>
<feature type="compositionally biased region" description="Low complexity" evidence="4">
    <location>
        <begin position="39"/>
        <end position="49"/>
    </location>
</feature>
<dbReference type="InterPro" id="IPR011990">
    <property type="entry name" value="TPR-like_helical_dom_sf"/>
</dbReference>
<reference evidence="5" key="1">
    <citation type="submission" date="2020-02" db="EMBL/GenBank/DDBJ databases">
        <authorList>
            <person name="Scholz U."/>
            <person name="Mascher M."/>
            <person name="Fiebig A."/>
        </authorList>
    </citation>
    <scope>NUCLEOTIDE SEQUENCE</scope>
</reference>
<dbReference type="OrthoDB" id="185373at2759"/>
<feature type="region of interest" description="Disordered" evidence="4">
    <location>
        <begin position="39"/>
        <end position="130"/>
    </location>
</feature>
<feature type="compositionally biased region" description="Basic and acidic residues" evidence="4">
    <location>
        <begin position="58"/>
        <end position="70"/>
    </location>
</feature>
<dbReference type="PANTHER" id="PTHR47941">
    <property type="entry name" value="PENTATRICOPEPTIDE REPEAT-CONTAINING PROTEIN 3, MITOCHONDRIAL"/>
    <property type="match status" value="1"/>
</dbReference>
<dbReference type="EMBL" id="LR746279">
    <property type="protein sequence ID" value="CAA7409475.1"/>
    <property type="molecule type" value="Genomic_DNA"/>
</dbReference>
<dbReference type="Pfam" id="PF13041">
    <property type="entry name" value="PPR_2"/>
    <property type="match status" value="1"/>
</dbReference>
<dbReference type="InterPro" id="IPR002885">
    <property type="entry name" value="PPR_rpt"/>
</dbReference>
<feature type="repeat" description="PPR" evidence="3">
    <location>
        <begin position="268"/>
        <end position="302"/>
    </location>
</feature>
<dbReference type="AlphaFoldDB" id="A0A7I8LJN1"/>